<comment type="caution">
    <text evidence="6">The sequence shown here is derived from an EMBL/GenBank/DDBJ whole genome shotgun (WGS) entry which is preliminary data.</text>
</comment>
<feature type="transmembrane region" description="Helical" evidence="4">
    <location>
        <begin position="262"/>
        <end position="282"/>
    </location>
</feature>
<dbReference type="PANTHER" id="PTHR11360:SF284">
    <property type="entry name" value="EG:103B4.3 PROTEIN-RELATED"/>
    <property type="match status" value="1"/>
</dbReference>
<dbReference type="PANTHER" id="PTHR11360">
    <property type="entry name" value="MONOCARBOXYLATE TRANSPORTER"/>
    <property type="match status" value="1"/>
</dbReference>
<accession>A0ABR4NF42</accession>
<dbReference type="SUPFAM" id="SSF103473">
    <property type="entry name" value="MFS general substrate transporter"/>
    <property type="match status" value="1"/>
</dbReference>
<keyword evidence="4" id="KW-0812">Transmembrane</keyword>
<sequence>MFPVKHETMPDGSSPSAPAQTQRATNFSAAPSGGPTQAHAREERRTSASDIELVQLRKPEAADLSASTTSFPLAGAQEAGSVSSAALFSEAPGELPADRGYGWVVVVASFMINVFTIALPASYGIFQAAYANQPEFAGASSLAIAFIGSLGSAGLPLFSIPAGRLVDRFGSRNVCLSGAVFVGAAMILASFSGAVWQIFATQGLLFGIGTSLSHIAGISLLPDWFIKRRGIATGIAVAGSGLGGLMLGPILRTLISQVGWRWTLRLIGIVGGSVLLVCSMLLRARTMRKSQRGMHFSNFRDSIFLRLYAVAVIHSFAYFVPFFYIPTYATRFGMSEEQGALLVGILSGSSGLGRVVLGFAADHIGHINMLTMCLTIATMCLFVVWPFATTFGSVLAFVLVYGFFVGGFVCMTSTVIAQLFGATGSIATVTGMIFNGYLFGDLFGAPIAGAIIDHFTVVGADGSKNTDYVPAIMFAGSCFAVGSILLLTIKYSVGKRRFFVRI</sequence>
<feature type="transmembrane region" description="Helical" evidence="4">
    <location>
        <begin position="101"/>
        <end position="126"/>
    </location>
</feature>
<keyword evidence="4" id="KW-1133">Transmembrane helix</keyword>
<name>A0ABR4NF42_9FUNG</name>
<dbReference type="CDD" id="cd17352">
    <property type="entry name" value="MFS_MCT_SLC16"/>
    <property type="match status" value="1"/>
</dbReference>
<gene>
    <name evidence="6" type="ORF">HK105_202073</name>
</gene>
<dbReference type="EMBL" id="JADGIZ020000007">
    <property type="protein sequence ID" value="KAL2918146.1"/>
    <property type="molecule type" value="Genomic_DNA"/>
</dbReference>
<evidence type="ECO:0000256" key="2">
    <source>
        <dbReference type="ARBA" id="ARBA00006727"/>
    </source>
</evidence>
<feature type="compositionally biased region" description="Polar residues" evidence="3">
    <location>
        <begin position="11"/>
        <end position="29"/>
    </location>
</feature>
<feature type="transmembrane region" description="Helical" evidence="4">
    <location>
        <begin position="369"/>
        <end position="388"/>
    </location>
</feature>
<evidence type="ECO:0000256" key="4">
    <source>
        <dbReference type="SAM" id="Phobius"/>
    </source>
</evidence>
<dbReference type="InterPro" id="IPR020846">
    <property type="entry name" value="MFS_dom"/>
</dbReference>
<comment type="subcellular location">
    <subcellularLocation>
        <location evidence="1">Membrane</location>
        <topology evidence="1">Multi-pass membrane protein</topology>
    </subcellularLocation>
</comment>
<organism evidence="6 7">
    <name type="scientific">Polyrhizophydium stewartii</name>
    <dbReference type="NCBI Taxonomy" id="2732419"/>
    <lineage>
        <taxon>Eukaryota</taxon>
        <taxon>Fungi</taxon>
        <taxon>Fungi incertae sedis</taxon>
        <taxon>Chytridiomycota</taxon>
        <taxon>Chytridiomycota incertae sedis</taxon>
        <taxon>Chytridiomycetes</taxon>
        <taxon>Rhizophydiales</taxon>
        <taxon>Rhizophydiales incertae sedis</taxon>
        <taxon>Polyrhizophydium</taxon>
    </lineage>
</organism>
<feature type="transmembrane region" description="Helical" evidence="4">
    <location>
        <begin position="394"/>
        <end position="420"/>
    </location>
</feature>
<dbReference type="Proteomes" id="UP001527925">
    <property type="component" value="Unassembled WGS sequence"/>
</dbReference>
<keyword evidence="4" id="KW-0472">Membrane</keyword>
<feature type="transmembrane region" description="Helical" evidence="4">
    <location>
        <begin position="338"/>
        <end position="357"/>
    </location>
</feature>
<dbReference type="InterPro" id="IPR036259">
    <property type="entry name" value="MFS_trans_sf"/>
</dbReference>
<keyword evidence="7" id="KW-1185">Reference proteome</keyword>
<feature type="transmembrane region" description="Helical" evidence="4">
    <location>
        <begin position="432"/>
        <end position="452"/>
    </location>
</feature>
<dbReference type="InterPro" id="IPR050327">
    <property type="entry name" value="Proton-linked_MCT"/>
</dbReference>
<evidence type="ECO:0000259" key="5">
    <source>
        <dbReference type="PROSITE" id="PS50850"/>
    </source>
</evidence>
<dbReference type="PROSITE" id="PS50850">
    <property type="entry name" value="MFS"/>
    <property type="match status" value="1"/>
</dbReference>
<feature type="transmembrane region" description="Helical" evidence="4">
    <location>
        <begin position="174"/>
        <end position="198"/>
    </location>
</feature>
<feature type="transmembrane region" description="Helical" evidence="4">
    <location>
        <begin position="138"/>
        <end position="162"/>
    </location>
</feature>
<evidence type="ECO:0000256" key="1">
    <source>
        <dbReference type="ARBA" id="ARBA00004141"/>
    </source>
</evidence>
<feature type="transmembrane region" description="Helical" evidence="4">
    <location>
        <begin position="204"/>
        <end position="224"/>
    </location>
</feature>
<feature type="transmembrane region" description="Helical" evidence="4">
    <location>
        <begin position="303"/>
        <end position="326"/>
    </location>
</feature>
<feature type="domain" description="Major facilitator superfamily (MFS) profile" evidence="5">
    <location>
        <begin position="102"/>
        <end position="494"/>
    </location>
</feature>
<feature type="region of interest" description="Disordered" evidence="3">
    <location>
        <begin position="1"/>
        <end position="52"/>
    </location>
</feature>
<dbReference type="Gene3D" id="1.20.1250.20">
    <property type="entry name" value="MFS general substrate transporter like domains"/>
    <property type="match status" value="2"/>
</dbReference>
<feature type="transmembrane region" description="Helical" evidence="4">
    <location>
        <begin position="472"/>
        <end position="493"/>
    </location>
</feature>
<proteinExistence type="inferred from homology"/>
<evidence type="ECO:0000256" key="3">
    <source>
        <dbReference type="SAM" id="MobiDB-lite"/>
    </source>
</evidence>
<comment type="similarity">
    <text evidence="2">Belongs to the major facilitator superfamily. Monocarboxylate porter (TC 2.A.1.13) family.</text>
</comment>
<evidence type="ECO:0000313" key="7">
    <source>
        <dbReference type="Proteomes" id="UP001527925"/>
    </source>
</evidence>
<dbReference type="InterPro" id="IPR011701">
    <property type="entry name" value="MFS"/>
</dbReference>
<reference evidence="6 7" key="1">
    <citation type="submission" date="2023-09" db="EMBL/GenBank/DDBJ databases">
        <title>Pangenome analysis of Batrachochytrium dendrobatidis and related Chytrids.</title>
        <authorList>
            <person name="Yacoub M.N."/>
            <person name="Stajich J.E."/>
            <person name="James T.Y."/>
        </authorList>
    </citation>
    <scope>NUCLEOTIDE SEQUENCE [LARGE SCALE GENOMIC DNA]</scope>
    <source>
        <strain evidence="6 7">JEL0888</strain>
    </source>
</reference>
<feature type="transmembrane region" description="Helical" evidence="4">
    <location>
        <begin position="231"/>
        <end position="250"/>
    </location>
</feature>
<evidence type="ECO:0000313" key="6">
    <source>
        <dbReference type="EMBL" id="KAL2918146.1"/>
    </source>
</evidence>
<dbReference type="Pfam" id="PF07690">
    <property type="entry name" value="MFS_1"/>
    <property type="match status" value="1"/>
</dbReference>
<protein>
    <recommendedName>
        <fullName evidence="5">Major facilitator superfamily (MFS) profile domain-containing protein</fullName>
    </recommendedName>
</protein>